<protein>
    <recommendedName>
        <fullName evidence="3">DNA-binding protein</fullName>
    </recommendedName>
</protein>
<evidence type="ECO:0000313" key="2">
    <source>
        <dbReference type="Proteomes" id="UP000260655"/>
    </source>
</evidence>
<dbReference type="EMBL" id="QSOV01000007">
    <property type="protein sequence ID" value="RGJ23431.1"/>
    <property type="molecule type" value="Genomic_DNA"/>
</dbReference>
<dbReference type="Proteomes" id="UP000260655">
    <property type="component" value="Unassembled WGS sequence"/>
</dbReference>
<dbReference type="AlphaFoldDB" id="A0A3E4GQA0"/>
<dbReference type="InterPro" id="IPR045591">
    <property type="entry name" value="DUF6462"/>
</dbReference>
<gene>
    <name evidence="1" type="ORF">DXD67_08015</name>
</gene>
<comment type="caution">
    <text evidence="1">The sequence shown here is derived from an EMBL/GenBank/DDBJ whole genome shotgun (WGS) entry which is preliminary data.</text>
</comment>
<sequence>MGKSYKPITSMKEVPEQLRKLRRQYLRYQQAEIIYSISHKKLLELASDAGAIYRIDGTVLINKDIFDIYLERFHEPATGKDREEMMDER</sequence>
<accession>A0A3E4GQA0</accession>
<organism evidence="1 2">
    <name type="scientific">Coprococcus comes</name>
    <dbReference type="NCBI Taxonomy" id="410072"/>
    <lineage>
        <taxon>Bacteria</taxon>
        <taxon>Bacillati</taxon>
        <taxon>Bacillota</taxon>
        <taxon>Clostridia</taxon>
        <taxon>Lachnospirales</taxon>
        <taxon>Lachnospiraceae</taxon>
        <taxon>Coprococcus</taxon>
    </lineage>
</organism>
<reference evidence="1 2" key="1">
    <citation type="submission" date="2018-08" db="EMBL/GenBank/DDBJ databases">
        <title>A genome reference for cultivated species of the human gut microbiota.</title>
        <authorList>
            <person name="Zou Y."/>
            <person name="Xue W."/>
            <person name="Luo G."/>
        </authorList>
    </citation>
    <scope>NUCLEOTIDE SEQUENCE [LARGE SCALE GENOMIC DNA]</scope>
    <source>
        <strain evidence="1 2">TM07-19</strain>
    </source>
</reference>
<dbReference type="Pfam" id="PF20063">
    <property type="entry name" value="DUF6462"/>
    <property type="match status" value="1"/>
</dbReference>
<proteinExistence type="predicted"/>
<evidence type="ECO:0008006" key="3">
    <source>
        <dbReference type="Google" id="ProtNLM"/>
    </source>
</evidence>
<dbReference type="RefSeq" id="WP_117557482.1">
    <property type="nucleotide sequence ID" value="NZ_QSOV01000007.1"/>
</dbReference>
<evidence type="ECO:0000313" key="1">
    <source>
        <dbReference type="EMBL" id="RGJ23431.1"/>
    </source>
</evidence>
<name>A0A3E4GQA0_9FIRM</name>